<comment type="caution">
    <text evidence="2">The sequence shown here is derived from an EMBL/GenBank/DDBJ whole genome shotgun (WGS) entry which is preliminary data.</text>
</comment>
<reference evidence="2 3" key="1">
    <citation type="journal article" date="2016" name="Nat. Commun.">
        <title>Thousands of microbial genomes shed light on interconnected biogeochemical processes in an aquifer system.</title>
        <authorList>
            <person name="Anantharaman K."/>
            <person name="Brown C.T."/>
            <person name="Hug L.A."/>
            <person name="Sharon I."/>
            <person name="Castelle C.J."/>
            <person name="Probst A.J."/>
            <person name="Thomas B.C."/>
            <person name="Singh A."/>
            <person name="Wilkins M.J."/>
            <person name="Karaoz U."/>
            <person name="Brodie E.L."/>
            <person name="Williams K.H."/>
            <person name="Hubbard S.S."/>
            <person name="Banfield J.F."/>
        </authorList>
    </citation>
    <scope>NUCLEOTIDE SEQUENCE [LARGE SCALE GENOMIC DNA]</scope>
</reference>
<name>A0A1F5YSR5_9BACT</name>
<dbReference type="Proteomes" id="UP000176665">
    <property type="component" value="Unassembled WGS sequence"/>
</dbReference>
<dbReference type="EMBL" id="MFJA01000045">
    <property type="protein sequence ID" value="OGG02942.1"/>
    <property type="molecule type" value="Genomic_DNA"/>
</dbReference>
<feature type="transmembrane region" description="Helical" evidence="1">
    <location>
        <begin position="38"/>
        <end position="63"/>
    </location>
</feature>
<feature type="transmembrane region" description="Helical" evidence="1">
    <location>
        <begin position="12"/>
        <end position="32"/>
    </location>
</feature>
<proteinExistence type="predicted"/>
<accession>A0A1F5YSR5</accession>
<keyword evidence="1" id="KW-0472">Membrane</keyword>
<evidence type="ECO:0000256" key="1">
    <source>
        <dbReference type="SAM" id="Phobius"/>
    </source>
</evidence>
<keyword evidence="1" id="KW-1133">Transmembrane helix</keyword>
<organism evidence="2 3">
    <name type="scientific">Candidatus Gottesmanbacteria bacterium RBG_16_37_8</name>
    <dbReference type="NCBI Taxonomy" id="1798371"/>
    <lineage>
        <taxon>Bacteria</taxon>
        <taxon>Candidatus Gottesmaniibacteriota</taxon>
    </lineage>
</organism>
<gene>
    <name evidence="2" type="ORF">A2W14_02055</name>
</gene>
<protein>
    <submittedName>
        <fullName evidence="2">Uncharacterized protein</fullName>
    </submittedName>
</protein>
<keyword evidence="1" id="KW-0812">Transmembrane</keyword>
<evidence type="ECO:0000313" key="3">
    <source>
        <dbReference type="Proteomes" id="UP000176665"/>
    </source>
</evidence>
<dbReference type="AlphaFoldDB" id="A0A1F5YSR5"/>
<sequence length="70" mass="8415">MLRYNRRINFNSIINVLIFIGVTVTFYSYIFYQRILNLFNLFLTFALSFLLLFLLPLVFPYVLGKKKLKV</sequence>
<evidence type="ECO:0000313" key="2">
    <source>
        <dbReference type="EMBL" id="OGG02942.1"/>
    </source>
</evidence>